<reference evidence="2" key="1">
    <citation type="journal article" date="2015" name="Nature">
        <title>Complex archaea that bridge the gap between prokaryotes and eukaryotes.</title>
        <authorList>
            <person name="Spang A."/>
            <person name="Saw J.H."/>
            <person name="Jorgensen S.L."/>
            <person name="Zaremba-Niedzwiedzka K."/>
            <person name="Martijn J."/>
            <person name="Lind A.E."/>
            <person name="van Eijk R."/>
            <person name="Schleper C."/>
            <person name="Guy L."/>
            <person name="Ettema T.J."/>
        </authorList>
    </citation>
    <scope>NUCLEOTIDE SEQUENCE</scope>
</reference>
<dbReference type="EMBL" id="LAZR01006140">
    <property type="protein sequence ID" value="KKM94434.1"/>
    <property type="molecule type" value="Genomic_DNA"/>
</dbReference>
<accession>A0A0F9LHN5</accession>
<protein>
    <recommendedName>
        <fullName evidence="3">Thioredoxin domain-containing protein</fullName>
    </recommendedName>
</protein>
<comment type="caution">
    <text evidence="2">The sequence shown here is derived from an EMBL/GenBank/DDBJ whole genome shotgun (WGS) entry which is preliminary data.</text>
</comment>
<dbReference type="AlphaFoldDB" id="A0A0F9LHN5"/>
<feature type="compositionally biased region" description="Low complexity" evidence="1">
    <location>
        <begin position="28"/>
        <end position="62"/>
    </location>
</feature>
<evidence type="ECO:0000313" key="2">
    <source>
        <dbReference type="EMBL" id="KKM94434.1"/>
    </source>
</evidence>
<dbReference type="PROSITE" id="PS51257">
    <property type="entry name" value="PROKAR_LIPOPROTEIN"/>
    <property type="match status" value="1"/>
</dbReference>
<sequence>MRKTVIVVLIVVLVSILLAGCSGGGADDSGAQTETQPAQSTDTTAQQSTGSASSATTTSTTTETKKPAVPRELEFTKKSLPAAFEKAVEDGFVVIVALYSEDSISKKVSDSVDEVVKSVDYKDQIKYFSYEIGTKTSASVAKLTTAINAKYNPNITIIDRDKNIVFEKSGFIEKSFFSHKLYNVVYKDKSPE</sequence>
<proteinExistence type="predicted"/>
<organism evidence="2">
    <name type="scientific">marine sediment metagenome</name>
    <dbReference type="NCBI Taxonomy" id="412755"/>
    <lineage>
        <taxon>unclassified sequences</taxon>
        <taxon>metagenomes</taxon>
        <taxon>ecological metagenomes</taxon>
    </lineage>
</organism>
<evidence type="ECO:0000256" key="1">
    <source>
        <dbReference type="SAM" id="MobiDB-lite"/>
    </source>
</evidence>
<feature type="region of interest" description="Disordered" evidence="1">
    <location>
        <begin position="26"/>
        <end position="70"/>
    </location>
</feature>
<evidence type="ECO:0008006" key="3">
    <source>
        <dbReference type="Google" id="ProtNLM"/>
    </source>
</evidence>
<name>A0A0F9LHN5_9ZZZZ</name>
<gene>
    <name evidence="2" type="ORF">LCGC14_1198330</name>
</gene>